<keyword evidence="1" id="KW-0812">Transmembrane</keyword>
<dbReference type="EMBL" id="LR865374">
    <property type="protein sequence ID" value="CAD2098823.1"/>
    <property type="molecule type" value="Genomic_DNA"/>
</dbReference>
<evidence type="ECO:0000313" key="2">
    <source>
        <dbReference type="EMBL" id="CAD2098823.1"/>
    </source>
</evidence>
<feature type="transmembrane region" description="Helical" evidence="1">
    <location>
        <begin position="20"/>
        <end position="37"/>
    </location>
</feature>
<proteinExistence type="predicted"/>
<sequence length="551" mass="65953">MNNLFTYFKYIINIDTLKRLLFVFAFYILYLHTFLILQSCLKMTNIEFGKKDECEKDHYNDNQCILNEAKMENKFLNSEYLISKYLNANGIEYKSDKSNKRETVLNKKRKTEYMLPQRIVQTKKEHKHVLNNSDIVCNILSFLTFPERWKHKVISMSFYNAFNTKYGWDTVDFRFFNINLLNINFLDKYKKFLFNTNGLFLSVHENDNVEEIINFSLNNFKNIKDLRLYFRKKNTNYIYEGIHPTVANLLNSKFLNEKNKNKINNEKCIFSDTNGSNQFEDFQIKHQDNYNDNESEIDDKQSHEYNNINYYINTYPYYSMDYDPDFSEAFFTNSDAFTLPRSKNLKKNFENDNAKNDSAKNGSEKNDIIQRHMQIFKKNNVCKNLEMKIDFHGLERLVLDVEIKGNDLLCFVGKFKNLKDIIISKLLYSDDLNRSQIVTIFTCFVDKIKQNNIRIIQLGLYFRHEHKKTNYLNNETFRKLLNERTNSFCDINSEEGDELISILYKKHSESLYCLWSNDLFISYEMYENIKKFRNLKIWTLPGWSALSFAKL</sequence>
<evidence type="ECO:0000256" key="1">
    <source>
        <dbReference type="SAM" id="Phobius"/>
    </source>
</evidence>
<dbReference type="AlphaFoldDB" id="A0A6V7SKH5"/>
<keyword evidence="1" id="KW-0472">Membrane</keyword>
<name>A0A6V7SKH5_PLAVN</name>
<evidence type="ECO:0008006" key="4">
    <source>
        <dbReference type="Google" id="ProtNLM"/>
    </source>
</evidence>
<accession>A0A6V7SKH5</accession>
<reference evidence="2 3" key="1">
    <citation type="submission" date="2020-08" db="EMBL/GenBank/DDBJ databases">
        <authorList>
            <person name="Ramaprasad A."/>
        </authorList>
    </citation>
    <scope>NUCLEOTIDE SEQUENCE [LARGE SCALE GENOMIC DNA]</scope>
</reference>
<gene>
    <name evidence="2" type="ORF">PVLDE_1203160</name>
</gene>
<protein>
    <recommendedName>
        <fullName evidence="4">F-box domain-containing protein</fullName>
    </recommendedName>
</protein>
<dbReference type="VEuPathDB" id="PlasmoDB:PVLDE_1203160"/>
<keyword evidence="1" id="KW-1133">Transmembrane helix</keyword>
<evidence type="ECO:0000313" key="3">
    <source>
        <dbReference type="Proteomes" id="UP000515308"/>
    </source>
</evidence>
<organism evidence="2 3">
    <name type="scientific">Plasmodium vinckei lentum</name>
    <dbReference type="NCBI Taxonomy" id="138297"/>
    <lineage>
        <taxon>Eukaryota</taxon>
        <taxon>Sar</taxon>
        <taxon>Alveolata</taxon>
        <taxon>Apicomplexa</taxon>
        <taxon>Aconoidasida</taxon>
        <taxon>Haemosporida</taxon>
        <taxon>Plasmodiidae</taxon>
        <taxon>Plasmodium</taxon>
        <taxon>Plasmodium (Vinckeia)</taxon>
    </lineage>
</organism>
<dbReference type="Proteomes" id="UP000515308">
    <property type="component" value="Chromosome PVLDE_12"/>
</dbReference>